<feature type="compositionally biased region" description="Basic and acidic residues" evidence="1">
    <location>
        <begin position="67"/>
        <end position="79"/>
    </location>
</feature>
<proteinExistence type="predicted"/>
<feature type="compositionally biased region" description="Basic residues" evidence="1">
    <location>
        <begin position="80"/>
        <end position="93"/>
    </location>
</feature>
<reference evidence="2 3" key="1">
    <citation type="submission" date="2009-01" db="EMBL/GenBank/DDBJ databases">
        <authorList>
            <person name="Fulton L."/>
            <person name="Clifton S."/>
            <person name="Chinwalla A.T."/>
            <person name="Mitreva M."/>
            <person name="Sodergren E."/>
            <person name="Weinstock G."/>
            <person name="Clifton S."/>
            <person name="Dooling D.J."/>
            <person name="Fulton B."/>
            <person name="Minx P."/>
            <person name="Pepin K.H."/>
            <person name="Johnson M."/>
            <person name="Bhonagiri V."/>
            <person name="Nash W.E."/>
            <person name="Mardis E.R."/>
            <person name="Wilson R.K."/>
        </authorList>
    </citation>
    <scope>NUCLEOTIDE SEQUENCE [LARGE SCALE GENOMIC DNA]</scope>
    <source>
        <strain evidence="2 3">NRL30031/H210</strain>
    </source>
</reference>
<feature type="compositionally biased region" description="Basic and acidic residues" evidence="1">
    <location>
        <begin position="1"/>
        <end position="11"/>
    </location>
</feature>
<comment type="caution">
    <text evidence="2">The sequence shown here is derived from an EMBL/GenBank/DDBJ whole genome shotgun (WGS) entry which is preliminary data.</text>
</comment>
<gene>
    <name evidence="2" type="ORF">NEIFLAOT_01608</name>
</gene>
<keyword evidence="3" id="KW-1185">Reference proteome</keyword>
<organism evidence="2 3">
    <name type="scientific">Neisseria flavescens NRL30031/H210</name>
    <dbReference type="NCBI Taxonomy" id="546264"/>
    <lineage>
        <taxon>Bacteria</taxon>
        <taxon>Pseudomonadati</taxon>
        <taxon>Pseudomonadota</taxon>
        <taxon>Betaproteobacteria</taxon>
        <taxon>Neisseriales</taxon>
        <taxon>Neisseriaceae</taxon>
        <taxon>Neisseria</taxon>
    </lineage>
</organism>
<sequence>MSLNDWKEDGQPKQMGDQEQPLNDGAAAKSQQDADFWDHSQNGVVENEVEVVADAVEIQETVEGQEVVEHPEMPSEKSEKKAKRKKDKAKKKK</sequence>
<dbReference type="EMBL" id="ACEN01000073">
    <property type="protein sequence ID" value="EEG33269.1"/>
    <property type="molecule type" value="Genomic_DNA"/>
</dbReference>
<evidence type="ECO:0000313" key="2">
    <source>
        <dbReference type="EMBL" id="EEG33269.1"/>
    </source>
</evidence>
<protein>
    <submittedName>
        <fullName evidence="2">Uncharacterized protein</fullName>
    </submittedName>
</protein>
<name>C0ENS1_NEIFL</name>
<dbReference type="RefSeq" id="WP_003680849.1">
    <property type="nucleotide sequence ID" value="NZ_ACEN01000073.1"/>
</dbReference>
<feature type="region of interest" description="Disordered" evidence="1">
    <location>
        <begin position="60"/>
        <end position="93"/>
    </location>
</feature>
<evidence type="ECO:0000256" key="1">
    <source>
        <dbReference type="SAM" id="MobiDB-lite"/>
    </source>
</evidence>
<dbReference type="AlphaFoldDB" id="C0ENS1"/>
<dbReference type="Proteomes" id="UP000004457">
    <property type="component" value="Unassembled WGS sequence"/>
</dbReference>
<feature type="region of interest" description="Disordered" evidence="1">
    <location>
        <begin position="1"/>
        <end position="36"/>
    </location>
</feature>
<evidence type="ECO:0000313" key="3">
    <source>
        <dbReference type="Proteomes" id="UP000004457"/>
    </source>
</evidence>
<accession>C0ENS1</accession>